<evidence type="ECO:0000256" key="2">
    <source>
        <dbReference type="ARBA" id="ARBA00023125"/>
    </source>
</evidence>
<name>A0A4Q7NEZ5_9BURK</name>
<dbReference type="InterPro" id="IPR012318">
    <property type="entry name" value="HTH_CRP"/>
</dbReference>
<feature type="domain" description="Cyclic nucleotide-binding" evidence="4">
    <location>
        <begin position="15"/>
        <end position="135"/>
    </location>
</feature>
<dbReference type="InterPro" id="IPR036388">
    <property type="entry name" value="WH-like_DNA-bd_sf"/>
</dbReference>
<keyword evidence="3" id="KW-0804">Transcription</keyword>
<comment type="caution">
    <text evidence="6">The sequence shown here is derived from an EMBL/GenBank/DDBJ whole genome shotgun (WGS) entry which is preliminary data.</text>
</comment>
<dbReference type="AlphaFoldDB" id="A0A4Q7NEZ5"/>
<keyword evidence="7" id="KW-1185">Reference proteome</keyword>
<dbReference type="RefSeq" id="WP_165404688.1">
    <property type="nucleotide sequence ID" value="NZ_SGXC01000002.1"/>
</dbReference>
<proteinExistence type="predicted"/>
<dbReference type="SUPFAM" id="SSF46785">
    <property type="entry name" value="Winged helix' DNA-binding domain"/>
    <property type="match status" value="1"/>
</dbReference>
<accession>A0A4Q7NEZ5</accession>
<dbReference type="CDD" id="cd00038">
    <property type="entry name" value="CAP_ED"/>
    <property type="match status" value="1"/>
</dbReference>
<dbReference type="SUPFAM" id="SSF51206">
    <property type="entry name" value="cAMP-binding domain-like"/>
    <property type="match status" value="1"/>
</dbReference>
<dbReference type="Proteomes" id="UP000292445">
    <property type="component" value="Unassembled WGS sequence"/>
</dbReference>
<keyword evidence="1" id="KW-0805">Transcription regulation</keyword>
<organism evidence="6 7">
    <name type="scientific">Pigmentiphaga kullae</name>
    <dbReference type="NCBI Taxonomy" id="151784"/>
    <lineage>
        <taxon>Bacteria</taxon>
        <taxon>Pseudomonadati</taxon>
        <taxon>Pseudomonadota</taxon>
        <taxon>Betaproteobacteria</taxon>
        <taxon>Burkholderiales</taxon>
        <taxon>Alcaligenaceae</taxon>
        <taxon>Pigmentiphaga</taxon>
    </lineage>
</organism>
<dbReference type="EMBL" id="SGXC01000002">
    <property type="protein sequence ID" value="RZS81579.1"/>
    <property type="molecule type" value="Genomic_DNA"/>
</dbReference>
<evidence type="ECO:0000313" key="6">
    <source>
        <dbReference type="EMBL" id="RZS81579.1"/>
    </source>
</evidence>
<evidence type="ECO:0000313" key="7">
    <source>
        <dbReference type="Proteomes" id="UP000292445"/>
    </source>
</evidence>
<dbReference type="GO" id="GO:0005829">
    <property type="term" value="C:cytosol"/>
    <property type="evidence" value="ECO:0007669"/>
    <property type="project" value="TreeGrafter"/>
</dbReference>
<sequence>MTSTLARVAISQSELFREWADGDIARLVEVSEVLRLESGTLLHGPGENVPFLYLIASGSLRMSLRTGSNREFAFRLRFAGDFLGLGPLLSGEPFVYTVTCRGQTHLVRIPGPFLKDMLVRNGRLAVAMFAGFNRRHRNMIALYADASTGSLRARLASLLGLIANASGHATNEIEVLQDELAELLGTRRQGVNRELRALEKLGMLALEYGRIVIVDRAALQELAILPAPAPLP</sequence>
<evidence type="ECO:0000256" key="3">
    <source>
        <dbReference type="ARBA" id="ARBA00023163"/>
    </source>
</evidence>
<reference evidence="6 7" key="1">
    <citation type="submission" date="2019-02" db="EMBL/GenBank/DDBJ databases">
        <title>Genomic Encyclopedia of Type Strains, Phase IV (KMG-IV): sequencing the most valuable type-strain genomes for metagenomic binning, comparative biology and taxonomic classification.</title>
        <authorList>
            <person name="Goeker M."/>
        </authorList>
    </citation>
    <scope>NUCLEOTIDE SEQUENCE [LARGE SCALE GENOMIC DNA]</scope>
    <source>
        <strain evidence="6 7">K24</strain>
    </source>
</reference>
<dbReference type="GO" id="GO:0003700">
    <property type="term" value="F:DNA-binding transcription factor activity"/>
    <property type="evidence" value="ECO:0007669"/>
    <property type="project" value="TreeGrafter"/>
</dbReference>
<dbReference type="PROSITE" id="PS50042">
    <property type="entry name" value="CNMP_BINDING_3"/>
    <property type="match status" value="1"/>
</dbReference>
<evidence type="ECO:0000256" key="1">
    <source>
        <dbReference type="ARBA" id="ARBA00023015"/>
    </source>
</evidence>
<dbReference type="InterPro" id="IPR018490">
    <property type="entry name" value="cNMP-bd_dom_sf"/>
</dbReference>
<dbReference type="PANTHER" id="PTHR24567">
    <property type="entry name" value="CRP FAMILY TRANSCRIPTIONAL REGULATORY PROTEIN"/>
    <property type="match status" value="1"/>
</dbReference>
<dbReference type="InterPro" id="IPR014710">
    <property type="entry name" value="RmlC-like_jellyroll"/>
</dbReference>
<dbReference type="Gene3D" id="2.60.120.10">
    <property type="entry name" value="Jelly Rolls"/>
    <property type="match status" value="1"/>
</dbReference>
<dbReference type="Gene3D" id="1.10.10.10">
    <property type="entry name" value="Winged helix-like DNA-binding domain superfamily/Winged helix DNA-binding domain"/>
    <property type="match status" value="1"/>
</dbReference>
<evidence type="ECO:0000259" key="4">
    <source>
        <dbReference type="PROSITE" id="PS50042"/>
    </source>
</evidence>
<dbReference type="PANTHER" id="PTHR24567:SF74">
    <property type="entry name" value="HTH-TYPE TRANSCRIPTIONAL REGULATOR ARCR"/>
    <property type="match status" value="1"/>
</dbReference>
<dbReference type="InterPro" id="IPR050397">
    <property type="entry name" value="Env_Response_Regulators"/>
</dbReference>
<protein>
    <submittedName>
        <fullName evidence="6">CRP-like cAMP-binding protein</fullName>
    </submittedName>
</protein>
<dbReference type="Pfam" id="PF00027">
    <property type="entry name" value="cNMP_binding"/>
    <property type="match status" value="1"/>
</dbReference>
<keyword evidence="2" id="KW-0238">DNA-binding</keyword>
<gene>
    <name evidence="6" type="ORF">EV675_4204</name>
</gene>
<dbReference type="GO" id="GO:0003677">
    <property type="term" value="F:DNA binding"/>
    <property type="evidence" value="ECO:0007669"/>
    <property type="project" value="UniProtKB-KW"/>
</dbReference>
<dbReference type="Pfam" id="PF13545">
    <property type="entry name" value="HTH_Crp_2"/>
    <property type="match status" value="1"/>
</dbReference>
<evidence type="ECO:0000259" key="5">
    <source>
        <dbReference type="PROSITE" id="PS51063"/>
    </source>
</evidence>
<dbReference type="InterPro" id="IPR036390">
    <property type="entry name" value="WH_DNA-bd_sf"/>
</dbReference>
<dbReference type="SMART" id="SM00419">
    <property type="entry name" value="HTH_CRP"/>
    <property type="match status" value="1"/>
</dbReference>
<feature type="domain" description="HTH crp-type" evidence="5">
    <location>
        <begin position="149"/>
        <end position="217"/>
    </location>
</feature>
<dbReference type="SMART" id="SM00100">
    <property type="entry name" value="cNMP"/>
    <property type="match status" value="1"/>
</dbReference>
<dbReference type="PROSITE" id="PS51063">
    <property type="entry name" value="HTH_CRP_2"/>
    <property type="match status" value="1"/>
</dbReference>
<dbReference type="InterPro" id="IPR000595">
    <property type="entry name" value="cNMP-bd_dom"/>
</dbReference>